<evidence type="ECO:0000256" key="6">
    <source>
        <dbReference type="PROSITE-ProRule" id="PRU00221"/>
    </source>
</evidence>
<evidence type="ECO:0000313" key="8">
    <source>
        <dbReference type="Proteomes" id="UP000797356"/>
    </source>
</evidence>
<dbReference type="PANTHER" id="PTHR19850">
    <property type="entry name" value="GUANINE NUCLEOTIDE-BINDING PROTEIN BETA G PROTEIN BETA"/>
    <property type="match status" value="1"/>
</dbReference>
<dbReference type="InterPro" id="IPR019775">
    <property type="entry name" value="WD40_repeat_CS"/>
</dbReference>
<feature type="repeat" description="WD" evidence="6">
    <location>
        <begin position="337"/>
        <end position="368"/>
    </location>
</feature>
<dbReference type="EMBL" id="CM017877">
    <property type="protein sequence ID" value="KAG1348089.1"/>
    <property type="molecule type" value="Genomic_DNA"/>
</dbReference>
<dbReference type="PROSITE" id="PS50294">
    <property type="entry name" value="WD_REPEATS_REGION"/>
    <property type="match status" value="5"/>
</dbReference>
<dbReference type="GO" id="GO:0005886">
    <property type="term" value="C:plasma membrane"/>
    <property type="evidence" value="ECO:0007669"/>
    <property type="project" value="UniProtKB-ARBA"/>
</dbReference>
<dbReference type="Proteomes" id="UP000797356">
    <property type="component" value="Chromosome 6"/>
</dbReference>
<accession>A0A8K0ID65</accession>
<feature type="repeat" description="WD" evidence="6">
    <location>
        <begin position="242"/>
        <end position="283"/>
    </location>
</feature>
<feature type="repeat" description="WD" evidence="6">
    <location>
        <begin position="200"/>
        <end position="240"/>
    </location>
</feature>
<evidence type="ECO:0000313" key="7">
    <source>
        <dbReference type="EMBL" id="KAG1348089.1"/>
    </source>
</evidence>
<evidence type="ECO:0000256" key="2">
    <source>
        <dbReference type="ARBA" id="ARBA00022574"/>
    </source>
</evidence>
<organism evidence="7 8">
    <name type="scientific">Cocos nucifera</name>
    <name type="common">Coconut palm</name>
    <dbReference type="NCBI Taxonomy" id="13894"/>
    <lineage>
        <taxon>Eukaryota</taxon>
        <taxon>Viridiplantae</taxon>
        <taxon>Streptophyta</taxon>
        <taxon>Embryophyta</taxon>
        <taxon>Tracheophyta</taxon>
        <taxon>Spermatophyta</taxon>
        <taxon>Magnoliopsida</taxon>
        <taxon>Liliopsida</taxon>
        <taxon>Arecaceae</taxon>
        <taxon>Arecoideae</taxon>
        <taxon>Cocoseae</taxon>
        <taxon>Attaleinae</taxon>
        <taxon>Cocos</taxon>
    </lineage>
</organism>
<dbReference type="InterPro" id="IPR036322">
    <property type="entry name" value="WD40_repeat_dom_sf"/>
</dbReference>
<gene>
    <name evidence="7" type="ORF">COCNU_06G019180</name>
</gene>
<keyword evidence="8" id="KW-1185">Reference proteome</keyword>
<keyword evidence="4" id="KW-0807">Transducer</keyword>
<sequence length="381" mass="41401">MSVAELKERHIAAKATVNGLHERLEQRRQALLDTDVAGYAKSHGKAAISFGSTDLVCCRTMQGHTGKVYSLDWAPERNWIVSASQDGRLIVWNALTSQKTHAIKLHCAWVMTCAFAPNSQSVACGGLDSACSIFNLSSQVDRDGNIPISRILTGHKGYVSSCQYVPDQETRLITSSGDQTCVLWDVTTGQRISVFGGEFPSGHTADVLSVSVNSSHMFVSGSCDATARLWDTRSARPAVRTYHGHGGDVNAVKFFPDGQRFGTGSDDGTCRLFDMRTGHQLQVYSQQHDSNDNDVPIVTSIAFSISGRLLFAGYSNGDCYVWDTLVAEVVQNLGTLQNSHEGRISCLGLSSDGSALCTGSWDKNLKIWAFGGHRRVIHSLH</sequence>
<feature type="repeat" description="WD" evidence="6">
    <location>
        <begin position="152"/>
        <end position="194"/>
    </location>
</feature>
<dbReference type="Gene3D" id="2.130.10.10">
    <property type="entry name" value="YVTN repeat-like/Quinoprotein amine dehydrogenase"/>
    <property type="match status" value="1"/>
</dbReference>
<dbReference type="PROSITE" id="PS50082">
    <property type="entry name" value="WD_REPEATS_2"/>
    <property type="match status" value="5"/>
</dbReference>
<dbReference type="InterPro" id="IPR001680">
    <property type="entry name" value="WD40_rpt"/>
</dbReference>
<dbReference type="SUPFAM" id="SSF50978">
    <property type="entry name" value="WD40 repeat-like"/>
    <property type="match status" value="1"/>
</dbReference>
<dbReference type="SMART" id="SM00320">
    <property type="entry name" value="WD40"/>
    <property type="match status" value="7"/>
</dbReference>
<dbReference type="PROSITE" id="PS00678">
    <property type="entry name" value="WD_REPEATS_1"/>
    <property type="match status" value="1"/>
</dbReference>
<evidence type="ECO:0000256" key="5">
    <source>
        <dbReference type="ARBA" id="ARBA00069676"/>
    </source>
</evidence>
<comment type="caution">
    <text evidence="7">The sequence shown here is derived from an EMBL/GenBank/DDBJ whole genome shotgun (WGS) entry which is preliminary data.</text>
</comment>
<evidence type="ECO:0000256" key="1">
    <source>
        <dbReference type="ARBA" id="ARBA00009768"/>
    </source>
</evidence>
<keyword evidence="3" id="KW-0677">Repeat</keyword>
<protein>
    <recommendedName>
        <fullName evidence="5">Guanine nucleotide-binding protein subunit beta</fullName>
    </recommendedName>
</protein>
<reference evidence="7" key="1">
    <citation type="journal article" date="2017" name="Gigascience">
        <title>The genome draft of coconut (Cocos nucifera).</title>
        <authorList>
            <person name="Xiao Y."/>
            <person name="Xu P."/>
            <person name="Fan H."/>
            <person name="Baudouin L."/>
            <person name="Xia W."/>
            <person name="Bocs S."/>
            <person name="Xu J."/>
            <person name="Li Q."/>
            <person name="Guo A."/>
            <person name="Zhou L."/>
            <person name="Li J."/>
            <person name="Wu Y."/>
            <person name="Ma Z."/>
            <person name="Armero A."/>
            <person name="Issali A.E."/>
            <person name="Liu N."/>
            <person name="Peng M."/>
            <person name="Yang Y."/>
        </authorList>
    </citation>
    <scope>NUCLEOTIDE SEQUENCE</scope>
    <source>
        <tissue evidence="7">Spear leaf of Hainan Tall coconut</tissue>
    </source>
</reference>
<dbReference type="InterPro" id="IPR020472">
    <property type="entry name" value="WD40_PAC1"/>
</dbReference>
<dbReference type="InterPro" id="IPR016346">
    <property type="entry name" value="G-protein_beta_1-5"/>
</dbReference>
<dbReference type="AlphaFoldDB" id="A0A8K0ID65"/>
<dbReference type="PIRSF" id="PIRSF002394">
    <property type="entry name" value="GN-bd_beta"/>
    <property type="match status" value="1"/>
</dbReference>
<name>A0A8K0ID65_COCNU</name>
<evidence type="ECO:0000256" key="3">
    <source>
        <dbReference type="ARBA" id="ARBA00022737"/>
    </source>
</evidence>
<dbReference type="CDD" id="cd00200">
    <property type="entry name" value="WD40"/>
    <property type="match status" value="1"/>
</dbReference>
<dbReference type="InterPro" id="IPR015943">
    <property type="entry name" value="WD40/YVTN_repeat-like_dom_sf"/>
</dbReference>
<comment type="similarity">
    <text evidence="1">Belongs to the WD repeat G protein beta family.</text>
</comment>
<dbReference type="PRINTS" id="PR00319">
    <property type="entry name" value="GPROTEINB"/>
</dbReference>
<dbReference type="PRINTS" id="PR00320">
    <property type="entry name" value="GPROTEINBRPT"/>
</dbReference>
<keyword evidence="2 6" id="KW-0853">WD repeat</keyword>
<proteinExistence type="inferred from homology"/>
<reference evidence="7" key="2">
    <citation type="submission" date="2019-07" db="EMBL/GenBank/DDBJ databases">
        <authorList>
            <person name="Yang Y."/>
            <person name="Bocs S."/>
            <person name="Baudouin L."/>
        </authorList>
    </citation>
    <scope>NUCLEOTIDE SEQUENCE</scope>
    <source>
        <tissue evidence="7">Spear leaf of Hainan Tall coconut</tissue>
    </source>
</reference>
<dbReference type="FunFam" id="2.130.10.10:FF:000580">
    <property type="entry name" value="Guanine nucleotide-binding protein subunit beta"/>
    <property type="match status" value="1"/>
</dbReference>
<dbReference type="Pfam" id="PF25391">
    <property type="entry name" value="WD40_Gbeta"/>
    <property type="match status" value="1"/>
</dbReference>
<feature type="repeat" description="WD" evidence="6">
    <location>
        <begin position="61"/>
        <end position="102"/>
    </location>
</feature>
<dbReference type="OrthoDB" id="10255630at2759"/>
<dbReference type="GO" id="GO:0007165">
    <property type="term" value="P:signal transduction"/>
    <property type="evidence" value="ECO:0007669"/>
    <property type="project" value="UniProtKB-KW"/>
</dbReference>
<dbReference type="InterPro" id="IPR001632">
    <property type="entry name" value="WD40_G-protein_beta-like"/>
</dbReference>
<evidence type="ECO:0000256" key="4">
    <source>
        <dbReference type="ARBA" id="ARBA00023224"/>
    </source>
</evidence>